<reference evidence="2 3" key="1">
    <citation type="submission" date="2024-01" db="EMBL/GenBank/DDBJ databases">
        <title>Comparative genomics of Cryptococcus and Kwoniella reveals pathogenesis evolution and contrasting modes of karyotype evolution via chromosome fusion or intercentromeric recombination.</title>
        <authorList>
            <person name="Coelho M.A."/>
            <person name="David-Palma M."/>
            <person name="Shea T."/>
            <person name="Bowers K."/>
            <person name="McGinley-Smith S."/>
            <person name="Mohammad A.W."/>
            <person name="Gnirke A."/>
            <person name="Yurkov A.M."/>
            <person name="Nowrousian M."/>
            <person name="Sun S."/>
            <person name="Cuomo C.A."/>
            <person name="Heitman J."/>
        </authorList>
    </citation>
    <scope>NUCLEOTIDE SEQUENCE [LARGE SCALE GENOMIC DNA]</scope>
    <source>
        <strain evidence="2 3">PYCC6329</strain>
    </source>
</reference>
<keyword evidence="3" id="KW-1185">Reference proteome</keyword>
<sequence length="131" mass="15145">MKTFSDSSNNTGSSSWSPSISKKFDRLAERLKSRSFHKSSNSEKNQNNSQNLSMSTSQLPGSNYSQYVNIPTTAANFGPNVQIKKRWKCGEPGWKKVRDDPERYREHFKDDQCDHYIWLRDGKAINSDNYK</sequence>
<dbReference type="AlphaFoldDB" id="A0AAX4KC39"/>
<feature type="region of interest" description="Disordered" evidence="1">
    <location>
        <begin position="1"/>
        <end position="20"/>
    </location>
</feature>
<dbReference type="Proteomes" id="UP001358614">
    <property type="component" value="Chromosome 1"/>
</dbReference>
<organism evidence="2 3">
    <name type="scientific">Kwoniella europaea PYCC6329</name>
    <dbReference type="NCBI Taxonomy" id="1423913"/>
    <lineage>
        <taxon>Eukaryota</taxon>
        <taxon>Fungi</taxon>
        <taxon>Dikarya</taxon>
        <taxon>Basidiomycota</taxon>
        <taxon>Agaricomycotina</taxon>
        <taxon>Tremellomycetes</taxon>
        <taxon>Tremellales</taxon>
        <taxon>Cryptococcaceae</taxon>
        <taxon>Kwoniella</taxon>
    </lineage>
</organism>
<evidence type="ECO:0000313" key="3">
    <source>
        <dbReference type="Proteomes" id="UP001358614"/>
    </source>
</evidence>
<proteinExistence type="predicted"/>
<protein>
    <submittedName>
        <fullName evidence="2">Uncharacterized protein</fullName>
    </submittedName>
</protein>
<feature type="region of interest" description="Disordered" evidence="1">
    <location>
        <begin position="31"/>
        <end position="65"/>
    </location>
</feature>
<feature type="compositionally biased region" description="Low complexity" evidence="1">
    <location>
        <begin position="38"/>
        <end position="53"/>
    </location>
</feature>
<evidence type="ECO:0000256" key="1">
    <source>
        <dbReference type="SAM" id="MobiDB-lite"/>
    </source>
</evidence>
<feature type="compositionally biased region" description="Polar residues" evidence="1">
    <location>
        <begin position="54"/>
        <end position="65"/>
    </location>
</feature>
<evidence type="ECO:0000313" key="2">
    <source>
        <dbReference type="EMBL" id="WWD03950.1"/>
    </source>
</evidence>
<accession>A0AAX4KC39</accession>
<dbReference type="KEGG" id="ker:91100812"/>
<name>A0AAX4KC39_9TREE</name>
<dbReference type="GeneID" id="91100812"/>
<dbReference type="RefSeq" id="XP_066081917.1">
    <property type="nucleotide sequence ID" value="XM_066225820.1"/>
</dbReference>
<gene>
    <name evidence="2" type="ORF">V865_002008</name>
</gene>
<dbReference type="EMBL" id="CP144089">
    <property type="protein sequence ID" value="WWD03950.1"/>
    <property type="molecule type" value="Genomic_DNA"/>
</dbReference>